<feature type="transmembrane region" description="Helical" evidence="2">
    <location>
        <begin position="239"/>
        <end position="261"/>
    </location>
</feature>
<dbReference type="InterPro" id="IPR051948">
    <property type="entry name" value="Hsp70_co-chaperone_J-domain"/>
</dbReference>
<protein>
    <recommendedName>
        <fullName evidence="3">J domain-containing protein</fullName>
    </recommendedName>
</protein>
<dbReference type="PANTHER" id="PTHR44360">
    <property type="entry name" value="DNAJ HOMOLOG SUBFAMILY B MEMBER 9"/>
    <property type="match status" value="1"/>
</dbReference>
<keyword evidence="1" id="KW-0143">Chaperone</keyword>
<dbReference type="Pfam" id="PF00226">
    <property type="entry name" value="DnaJ"/>
    <property type="match status" value="1"/>
</dbReference>
<dbReference type="GO" id="GO:0051087">
    <property type="term" value="F:protein-folding chaperone binding"/>
    <property type="evidence" value="ECO:0007669"/>
    <property type="project" value="TreeGrafter"/>
</dbReference>
<dbReference type="GO" id="GO:0005783">
    <property type="term" value="C:endoplasmic reticulum"/>
    <property type="evidence" value="ECO:0007669"/>
    <property type="project" value="TreeGrafter"/>
</dbReference>
<dbReference type="SMART" id="SM00271">
    <property type="entry name" value="DnaJ"/>
    <property type="match status" value="1"/>
</dbReference>
<name>A0A1V6XGM9_PENNA</name>
<dbReference type="Gene3D" id="1.10.287.110">
    <property type="entry name" value="DnaJ domain"/>
    <property type="match status" value="1"/>
</dbReference>
<sequence length="405" mass="46392">MRWSPRDYLGSIVIAKWRLGIYLLSFWFLIPCLIWCGWDYSGETDLLAMSSLLPFFGWAVLPNYATSFLQSVYYGITIRAGEPKPLPQTPRFERHRRRIFIFVITSYLLYTLYETFYQVQLAGDYYQALGVSPFADERAIKSRFRRLAAQYHPDKVGLDSGSDAYFLYLRQAQETLADPVKRFAYDRFGTDMLGWGEQKTMRDFLMTSLVKSVVPQYIGGFVTMLVLNWLWWPNWGRYWRFYTFAAMLTLELGLITHPQAVFMPTAYLPVALQAWLPKQSFYLLPFQILTLARRASIMLHIFISQAAPPTANVAGNGNAGDKISPQTVQRIGELIQLTRGTDMEATRALQMGLAPFRGDRESVSTLRRGMKEGLILGGVRSSPEVQRAVAQVVERRKADGDSKRD</sequence>
<dbReference type="InterPro" id="IPR036869">
    <property type="entry name" value="J_dom_sf"/>
</dbReference>
<feature type="transmembrane region" description="Helical" evidence="2">
    <location>
        <begin position="52"/>
        <end position="76"/>
    </location>
</feature>
<evidence type="ECO:0000256" key="1">
    <source>
        <dbReference type="ARBA" id="ARBA00023186"/>
    </source>
</evidence>
<feature type="transmembrane region" description="Helical" evidence="2">
    <location>
        <begin position="21"/>
        <end position="40"/>
    </location>
</feature>
<feature type="transmembrane region" description="Helical" evidence="2">
    <location>
        <begin position="214"/>
        <end position="232"/>
    </location>
</feature>
<feature type="domain" description="J" evidence="3">
    <location>
        <begin position="124"/>
        <end position="189"/>
    </location>
</feature>
<keyword evidence="2" id="KW-1133">Transmembrane helix</keyword>
<feature type="transmembrane region" description="Helical" evidence="2">
    <location>
        <begin position="97"/>
        <end position="113"/>
    </location>
</feature>
<dbReference type="GO" id="GO:0051787">
    <property type="term" value="F:misfolded protein binding"/>
    <property type="evidence" value="ECO:0007669"/>
    <property type="project" value="TreeGrafter"/>
</dbReference>
<dbReference type="STRING" id="60175.A0A1V6XGM9"/>
<evidence type="ECO:0000256" key="2">
    <source>
        <dbReference type="SAM" id="Phobius"/>
    </source>
</evidence>
<keyword evidence="2" id="KW-0472">Membrane</keyword>
<evidence type="ECO:0000259" key="3">
    <source>
        <dbReference type="PROSITE" id="PS50076"/>
    </source>
</evidence>
<dbReference type="AlphaFoldDB" id="A0A1V6XGM9"/>
<dbReference type="InterPro" id="IPR001623">
    <property type="entry name" value="DnaJ_domain"/>
</dbReference>
<gene>
    <name evidence="4" type="ORF">PENNAL_c0082G09083</name>
</gene>
<proteinExistence type="predicted"/>
<dbReference type="GO" id="GO:0036503">
    <property type="term" value="P:ERAD pathway"/>
    <property type="evidence" value="ECO:0007669"/>
    <property type="project" value="TreeGrafter"/>
</dbReference>
<evidence type="ECO:0000313" key="5">
    <source>
        <dbReference type="Proteomes" id="UP000191691"/>
    </source>
</evidence>
<dbReference type="CDD" id="cd06257">
    <property type="entry name" value="DnaJ"/>
    <property type="match status" value="1"/>
</dbReference>
<dbReference type="Proteomes" id="UP000191691">
    <property type="component" value="Unassembled WGS sequence"/>
</dbReference>
<reference evidence="5" key="1">
    <citation type="journal article" date="2017" name="Nat. Microbiol.">
        <title>Global analysis of biosynthetic gene clusters reveals vast potential of secondary metabolite production in Penicillium species.</title>
        <authorList>
            <person name="Nielsen J.C."/>
            <person name="Grijseels S."/>
            <person name="Prigent S."/>
            <person name="Ji B."/>
            <person name="Dainat J."/>
            <person name="Nielsen K.F."/>
            <person name="Frisvad J.C."/>
            <person name="Workman M."/>
            <person name="Nielsen J."/>
        </authorList>
    </citation>
    <scope>NUCLEOTIDE SEQUENCE [LARGE SCALE GENOMIC DNA]</scope>
    <source>
        <strain evidence="5">IBT 13039</strain>
    </source>
</reference>
<keyword evidence="2" id="KW-0812">Transmembrane</keyword>
<dbReference type="PROSITE" id="PS50076">
    <property type="entry name" value="DNAJ_2"/>
    <property type="match status" value="1"/>
</dbReference>
<keyword evidence="5" id="KW-1185">Reference proteome</keyword>
<organism evidence="4 5">
    <name type="scientific">Penicillium nalgiovense</name>
    <dbReference type="NCBI Taxonomy" id="60175"/>
    <lineage>
        <taxon>Eukaryota</taxon>
        <taxon>Fungi</taxon>
        <taxon>Dikarya</taxon>
        <taxon>Ascomycota</taxon>
        <taxon>Pezizomycotina</taxon>
        <taxon>Eurotiomycetes</taxon>
        <taxon>Eurotiomycetidae</taxon>
        <taxon>Eurotiales</taxon>
        <taxon>Aspergillaceae</taxon>
        <taxon>Penicillium</taxon>
    </lineage>
</organism>
<dbReference type="PANTHER" id="PTHR44360:SF1">
    <property type="entry name" value="DNAJ HOMOLOG SUBFAMILY B MEMBER 9"/>
    <property type="match status" value="1"/>
</dbReference>
<dbReference type="OMA" id="FSAWGRY"/>
<evidence type="ECO:0000313" key="4">
    <source>
        <dbReference type="EMBL" id="OQE74255.1"/>
    </source>
</evidence>
<dbReference type="PRINTS" id="PR00625">
    <property type="entry name" value="JDOMAIN"/>
</dbReference>
<dbReference type="EMBL" id="MOOB01000082">
    <property type="protein sequence ID" value="OQE74255.1"/>
    <property type="molecule type" value="Genomic_DNA"/>
</dbReference>
<dbReference type="SUPFAM" id="SSF46565">
    <property type="entry name" value="Chaperone J-domain"/>
    <property type="match status" value="1"/>
</dbReference>
<accession>A0A1V6XGM9</accession>
<comment type="caution">
    <text evidence="4">The sequence shown here is derived from an EMBL/GenBank/DDBJ whole genome shotgun (WGS) entry which is preliminary data.</text>
</comment>